<dbReference type="PROSITE" id="PS50109">
    <property type="entry name" value="HIS_KIN"/>
    <property type="match status" value="1"/>
</dbReference>
<evidence type="ECO:0000256" key="9">
    <source>
        <dbReference type="ARBA" id="ARBA00022777"/>
    </source>
</evidence>
<dbReference type="InterPro" id="IPR003661">
    <property type="entry name" value="HisK_dim/P_dom"/>
</dbReference>
<keyword evidence="10" id="KW-0067">ATP-binding</keyword>
<evidence type="ECO:0000313" key="16">
    <source>
        <dbReference type="Proteomes" id="UP000317429"/>
    </source>
</evidence>
<dbReference type="RefSeq" id="WP_145288764.1">
    <property type="nucleotide sequence ID" value="NZ_CP036291.1"/>
</dbReference>
<dbReference type="SMART" id="SM00388">
    <property type="entry name" value="HisKA"/>
    <property type="match status" value="1"/>
</dbReference>
<dbReference type="InterPro" id="IPR050736">
    <property type="entry name" value="Sensor_HK_Regulatory"/>
</dbReference>
<dbReference type="OrthoDB" id="9813151at2"/>
<evidence type="ECO:0000256" key="5">
    <source>
        <dbReference type="ARBA" id="ARBA00022475"/>
    </source>
</evidence>
<evidence type="ECO:0000256" key="10">
    <source>
        <dbReference type="ARBA" id="ARBA00022840"/>
    </source>
</evidence>
<reference evidence="15 16" key="1">
    <citation type="submission" date="2019-02" db="EMBL/GenBank/DDBJ databases">
        <title>Deep-cultivation of Planctomycetes and their phenomic and genomic characterization uncovers novel biology.</title>
        <authorList>
            <person name="Wiegand S."/>
            <person name="Jogler M."/>
            <person name="Boedeker C."/>
            <person name="Pinto D."/>
            <person name="Vollmers J."/>
            <person name="Rivas-Marin E."/>
            <person name="Kohn T."/>
            <person name="Peeters S.H."/>
            <person name="Heuer A."/>
            <person name="Rast P."/>
            <person name="Oberbeckmann S."/>
            <person name="Bunk B."/>
            <person name="Jeske O."/>
            <person name="Meyerdierks A."/>
            <person name="Storesund J.E."/>
            <person name="Kallscheuer N."/>
            <person name="Luecker S."/>
            <person name="Lage O.M."/>
            <person name="Pohl T."/>
            <person name="Merkel B.J."/>
            <person name="Hornburger P."/>
            <person name="Mueller R.-W."/>
            <person name="Bruemmer F."/>
            <person name="Labrenz M."/>
            <person name="Spormann A.M."/>
            <person name="Op den Camp H."/>
            <person name="Overmann J."/>
            <person name="Amann R."/>
            <person name="Jetten M.S.M."/>
            <person name="Mascher T."/>
            <person name="Medema M.H."/>
            <person name="Devos D.P."/>
            <person name="Kaster A.-K."/>
            <person name="Ovreas L."/>
            <person name="Rohde M."/>
            <person name="Galperin M.Y."/>
            <person name="Jogler C."/>
        </authorList>
    </citation>
    <scope>NUCLEOTIDE SEQUENCE [LARGE SCALE GENOMIC DNA]</scope>
    <source>
        <strain evidence="15 16">Pla175</strain>
    </source>
</reference>
<comment type="subcellular location">
    <subcellularLocation>
        <location evidence="2">Cell membrane</location>
    </subcellularLocation>
    <subcellularLocation>
        <location evidence="3">Membrane raft</location>
        <topology evidence="3">Multi-pass membrane protein</topology>
    </subcellularLocation>
</comment>
<evidence type="ECO:0000256" key="8">
    <source>
        <dbReference type="ARBA" id="ARBA00022741"/>
    </source>
</evidence>
<dbReference type="Pfam" id="PF00989">
    <property type="entry name" value="PAS"/>
    <property type="match status" value="1"/>
</dbReference>
<dbReference type="SUPFAM" id="SSF55874">
    <property type="entry name" value="ATPase domain of HSP90 chaperone/DNA topoisomerase II/histidine kinase"/>
    <property type="match status" value="1"/>
</dbReference>
<dbReference type="Pfam" id="PF00512">
    <property type="entry name" value="HisKA"/>
    <property type="match status" value="1"/>
</dbReference>
<dbReference type="CDD" id="cd00130">
    <property type="entry name" value="PAS"/>
    <property type="match status" value="1"/>
</dbReference>
<dbReference type="InterPro" id="IPR005467">
    <property type="entry name" value="His_kinase_dom"/>
</dbReference>
<evidence type="ECO:0000313" key="15">
    <source>
        <dbReference type="EMBL" id="QDU90384.1"/>
    </source>
</evidence>
<dbReference type="CDD" id="cd00075">
    <property type="entry name" value="HATPase"/>
    <property type="match status" value="1"/>
</dbReference>
<keyword evidence="12 13" id="KW-0472">Membrane</keyword>
<dbReference type="EC" id="2.7.13.3" evidence="4"/>
<evidence type="ECO:0000256" key="7">
    <source>
        <dbReference type="ARBA" id="ARBA00022679"/>
    </source>
</evidence>
<evidence type="ECO:0000256" key="3">
    <source>
        <dbReference type="ARBA" id="ARBA00004314"/>
    </source>
</evidence>
<dbReference type="InterPro" id="IPR004358">
    <property type="entry name" value="Sig_transdc_His_kin-like_C"/>
</dbReference>
<dbReference type="PANTHER" id="PTHR43711">
    <property type="entry name" value="TWO-COMPONENT HISTIDINE KINASE"/>
    <property type="match status" value="1"/>
</dbReference>
<dbReference type="InterPro" id="IPR035965">
    <property type="entry name" value="PAS-like_dom_sf"/>
</dbReference>
<evidence type="ECO:0000256" key="4">
    <source>
        <dbReference type="ARBA" id="ARBA00012438"/>
    </source>
</evidence>
<name>A0A518DFY5_9BACT</name>
<evidence type="ECO:0000256" key="2">
    <source>
        <dbReference type="ARBA" id="ARBA00004236"/>
    </source>
</evidence>
<proteinExistence type="predicted"/>
<dbReference type="Pfam" id="PF02518">
    <property type="entry name" value="HATPase_c"/>
    <property type="match status" value="1"/>
</dbReference>
<dbReference type="PANTHER" id="PTHR43711:SF1">
    <property type="entry name" value="HISTIDINE KINASE 1"/>
    <property type="match status" value="1"/>
</dbReference>
<dbReference type="FunFam" id="1.10.287.130:FF:000001">
    <property type="entry name" value="Two-component sensor histidine kinase"/>
    <property type="match status" value="1"/>
</dbReference>
<accession>A0A518DFY5</accession>
<dbReference type="Gene3D" id="3.30.565.10">
    <property type="entry name" value="Histidine kinase-like ATPase, C-terminal domain"/>
    <property type="match status" value="1"/>
</dbReference>
<dbReference type="InterPro" id="IPR036097">
    <property type="entry name" value="HisK_dim/P_sf"/>
</dbReference>
<dbReference type="PRINTS" id="PR00344">
    <property type="entry name" value="BCTRLSENSOR"/>
</dbReference>
<evidence type="ECO:0000256" key="12">
    <source>
        <dbReference type="ARBA" id="ARBA00023136"/>
    </source>
</evidence>
<dbReference type="SUPFAM" id="SSF47384">
    <property type="entry name" value="Homodimeric domain of signal transducing histidine kinase"/>
    <property type="match status" value="1"/>
</dbReference>
<dbReference type="AlphaFoldDB" id="A0A518DFY5"/>
<keyword evidence="16" id="KW-1185">Reference proteome</keyword>
<evidence type="ECO:0000259" key="14">
    <source>
        <dbReference type="PROSITE" id="PS50109"/>
    </source>
</evidence>
<dbReference type="EMBL" id="CP036291">
    <property type="protein sequence ID" value="QDU90384.1"/>
    <property type="molecule type" value="Genomic_DNA"/>
</dbReference>
<evidence type="ECO:0000256" key="6">
    <source>
        <dbReference type="ARBA" id="ARBA00022553"/>
    </source>
</evidence>
<dbReference type="InterPro" id="IPR000014">
    <property type="entry name" value="PAS"/>
</dbReference>
<dbReference type="SUPFAM" id="SSF55785">
    <property type="entry name" value="PYP-like sensor domain (PAS domain)"/>
    <property type="match status" value="1"/>
</dbReference>
<evidence type="ECO:0000256" key="1">
    <source>
        <dbReference type="ARBA" id="ARBA00000085"/>
    </source>
</evidence>
<keyword evidence="5" id="KW-1003">Cell membrane</keyword>
<dbReference type="GO" id="GO:0006355">
    <property type="term" value="P:regulation of DNA-templated transcription"/>
    <property type="evidence" value="ECO:0007669"/>
    <property type="project" value="InterPro"/>
</dbReference>
<keyword evidence="6" id="KW-0597">Phosphoprotein</keyword>
<dbReference type="GO" id="GO:0045121">
    <property type="term" value="C:membrane raft"/>
    <property type="evidence" value="ECO:0007669"/>
    <property type="project" value="UniProtKB-SubCell"/>
</dbReference>
<dbReference type="Gene3D" id="3.30.450.20">
    <property type="entry name" value="PAS domain"/>
    <property type="match status" value="1"/>
</dbReference>
<evidence type="ECO:0000256" key="11">
    <source>
        <dbReference type="ARBA" id="ARBA00023012"/>
    </source>
</evidence>
<dbReference type="InterPro" id="IPR036890">
    <property type="entry name" value="HATPase_C_sf"/>
</dbReference>
<comment type="catalytic activity">
    <reaction evidence="1">
        <text>ATP + protein L-histidine = ADP + protein N-phospho-L-histidine.</text>
        <dbReference type="EC" id="2.7.13.3"/>
    </reaction>
</comment>
<dbReference type="CDD" id="cd00082">
    <property type="entry name" value="HisKA"/>
    <property type="match status" value="1"/>
</dbReference>
<feature type="domain" description="Histidine kinase" evidence="14">
    <location>
        <begin position="258"/>
        <end position="476"/>
    </location>
</feature>
<dbReference type="GO" id="GO:0000155">
    <property type="term" value="F:phosphorelay sensor kinase activity"/>
    <property type="evidence" value="ECO:0007669"/>
    <property type="project" value="InterPro"/>
</dbReference>
<feature type="transmembrane region" description="Helical" evidence="13">
    <location>
        <begin position="12"/>
        <end position="33"/>
    </location>
</feature>
<keyword evidence="13" id="KW-1133">Transmembrane helix</keyword>
<gene>
    <name evidence="15" type="primary">yycG</name>
    <name evidence="15" type="ORF">Pla175_37880</name>
</gene>
<keyword evidence="11" id="KW-0902">Two-component regulatory system</keyword>
<dbReference type="Proteomes" id="UP000317429">
    <property type="component" value="Chromosome"/>
</dbReference>
<keyword evidence="9 15" id="KW-0418">Kinase</keyword>
<dbReference type="GO" id="GO:0005524">
    <property type="term" value="F:ATP binding"/>
    <property type="evidence" value="ECO:0007669"/>
    <property type="project" value="UniProtKB-KW"/>
</dbReference>
<dbReference type="FunFam" id="3.30.565.10:FF:000023">
    <property type="entry name" value="PAS domain-containing sensor histidine kinase"/>
    <property type="match status" value="1"/>
</dbReference>
<dbReference type="Gene3D" id="1.10.287.130">
    <property type="match status" value="1"/>
</dbReference>
<sequence>MNLGATLTRTGVSRALGVHALVVVLAVAVGLAAALAAPVLSPTALAVGAGVVLAVLLLASSWGMRRILRSTEVVERLLARFAEGAEDPNAFPELAVASPAAAGWNRLARLARRWTAVHELEQSVAAGLSNPEAGSLGSLIDSLADGVAATDAAGQLLQVNSAFAATCRAATCDELLGRPFGEVFTLPEPRAALVAETPAQKRLSFEFTTAGGFHARTLRVTRSPRYGDGERLDGHVWLVRDVTQHRLAEDMRDKFLETATHELRTPLANISAYAESLATVEDIDPESQKRFYNVIQSEAVRLSQLIDDLLDVSRMQAGALAIDRRETDLARLIDEVAQKVEGTMHAKQIDFHCELPPKMPKIAADKSKLAAALVNLLGNAAKYTPDGGRVTFRVDVGESKIEFAVTDTGIGIAPEELPRVFDRFFRSDDQRVKDIPGSGLGLSLTQEIARLHGGDLTVDSELHVGSTFRITFPIEGAE</sequence>
<organism evidence="15 16">
    <name type="scientific">Pirellulimonas nuda</name>
    <dbReference type="NCBI Taxonomy" id="2528009"/>
    <lineage>
        <taxon>Bacteria</taxon>
        <taxon>Pseudomonadati</taxon>
        <taxon>Planctomycetota</taxon>
        <taxon>Planctomycetia</taxon>
        <taxon>Pirellulales</taxon>
        <taxon>Lacipirellulaceae</taxon>
        <taxon>Pirellulimonas</taxon>
    </lineage>
</organism>
<keyword evidence="13" id="KW-0812">Transmembrane</keyword>
<dbReference type="InterPro" id="IPR013767">
    <property type="entry name" value="PAS_fold"/>
</dbReference>
<dbReference type="KEGG" id="pnd:Pla175_37880"/>
<feature type="transmembrane region" description="Helical" evidence="13">
    <location>
        <begin position="39"/>
        <end position="59"/>
    </location>
</feature>
<dbReference type="SMART" id="SM00387">
    <property type="entry name" value="HATPase_c"/>
    <property type="match status" value="1"/>
</dbReference>
<evidence type="ECO:0000256" key="13">
    <source>
        <dbReference type="SAM" id="Phobius"/>
    </source>
</evidence>
<keyword evidence="8" id="KW-0547">Nucleotide-binding</keyword>
<protein>
    <recommendedName>
        <fullName evidence="4">histidine kinase</fullName>
        <ecNumber evidence="4">2.7.13.3</ecNumber>
    </recommendedName>
</protein>
<keyword evidence="7 15" id="KW-0808">Transferase</keyword>
<dbReference type="GO" id="GO:0005886">
    <property type="term" value="C:plasma membrane"/>
    <property type="evidence" value="ECO:0007669"/>
    <property type="project" value="UniProtKB-SubCell"/>
</dbReference>
<dbReference type="InterPro" id="IPR003594">
    <property type="entry name" value="HATPase_dom"/>
</dbReference>